<dbReference type="GeneID" id="59375311"/>
<dbReference type="EMBL" id="JACETU010000003">
    <property type="protein sequence ID" value="KAF7433536.1"/>
    <property type="molecule type" value="Genomic_DNA"/>
</dbReference>
<dbReference type="CDD" id="cd11063">
    <property type="entry name" value="CYP52"/>
    <property type="match status" value="1"/>
</dbReference>
<evidence type="ECO:0000256" key="6">
    <source>
        <dbReference type="ARBA" id="ARBA00023004"/>
    </source>
</evidence>
<dbReference type="VEuPathDB" id="FungiDB:PC9H_005493"/>
<comment type="similarity">
    <text evidence="2 9">Belongs to the cytochrome P450 family.</text>
</comment>
<organism evidence="10 11">
    <name type="scientific">Pleurotus ostreatus</name>
    <name type="common">Oyster mushroom</name>
    <name type="synonym">White-rot fungus</name>
    <dbReference type="NCBI Taxonomy" id="5322"/>
    <lineage>
        <taxon>Eukaryota</taxon>
        <taxon>Fungi</taxon>
        <taxon>Dikarya</taxon>
        <taxon>Basidiomycota</taxon>
        <taxon>Agaricomycotina</taxon>
        <taxon>Agaricomycetes</taxon>
        <taxon>Agaricomycetidae</taxon>
        <taxon>Agaricales</taxon>
        <taxon>Pleurotineae</taxon>
        <taxon>Pleurotaceae</taxon>
        <taxon>Pleurotus</taxon>
    </lineage>
</organism>
<keyword evidence="4 8" id="KW-0479">Metal-binding</keyword>
<dbReference type="RefSeq" id="XP_036633563.1">
    <property type="nucleotide sequence ID" value="XM_036775061.1"/>
</dbReference>
<evidence type="ECO:0000256" key="8">
    <source>
        <dbReference type="PIRSR" id="PIRSR602401-1"/>
    </source>
</evidence>
<dbReference type="Pfam" id="PF00067">
    <property type="entry name" value="p450"/>
    <property type="match status" value="1"/>
</dbReference>
<dbReference type="InterPro" id="IPR001128">
    <property type="entry name" value="Cyt_P450"/>
</dbReference>
<dbReference type="OrthoDB" id="1470350at2759"/>
<dbReference type="InterPro" id="IPR036396">
    <property type="entry name" value="Cyt_P450_sf"/>
</dbReference>
<accession>A0A8H7DSZ9</accession>
<dbReference type="AlphaFoldDB" id="A0A8H7DSZ9"/>
<keyword evidence="11" id="KW-1185">Reference proteome</keyword>
<evidence type="ECO:0000313" key="10">
    <source>
        <dbReference type="EMBL" id="KAF7433536.1"/>
    </source>
</evidence>
<evidence type="ECO:0000256" key="4">
    <source>
        <dbReference type="ARBA" id="ARBA00022723"/>
    </source>
</evidence>
<gene>
    <name evidence="10" type="ORF">PC9H_005493</name>
</gene>
<keyword evidence="3 8" id="KW-0349">Heme</keyword>
<dbReference type="Proteomes" id="UP000623687">
    <property type="component" value="Unassembled WGS sequence"/>
</dbReference>
<dbReference type="InterPro" id="IPR017972">
    <property type="entry name" value="Cyt_P450_CS"/>
</dbReference>
<keyword evidence="6 8" id="KW-0408">Iron</keyword>
<dbReference type="SUPFAM" id="SSF48264">
    <property type="entry name" value="Cytochrome P450"/>
    <property type="match status" value="1"/>
</dbReference>
<dbReference type="GO" id="GO:0016705">
    <property type="term" value="F:oxidoreductase activity, acting on paired donors, with incorporation or reduction of molecular oxygen"/>
    <property type="evidence" value="ECO:0007669"/>
    <property type="project" value="InterPro"/>
</dbReference>
<name>A0A8H7DSZ9_PLEOS</name>
<evidence type="ECO:0000256" key="2">
    <source>
        <dbReference type="ARBA" id="ARBA00010617"/>
    </source>
</evidence>
<dbReference type="GO" id="GO:0005506">
    <property type="term" value="F:iron ion binding"/>
    <property type="evidence" value="ECO:0007669"/>
    <property type="project" value="InterPro"/>
</dbReference>
<comment type="cofactor">
    <cofactor evidence="1 8">
        <name>heme</name>
        <dbReference type="ChEBI" id="CHEBI:30413"/>
    </cofactor>
</comment>
<evidence type="ECO:0000256" key="5">
    <source>
        <dbReference type="ARBA" id="ARBA00023002"/>
    </source>
</evidence>
<evidence type="ECO:0000256" key="3">
    <source>
        <dbReference type="ARBA" id="ARBA00022617"/>
    </source>
</evidence>
<evidence type="ECO:0008006" key="12">
    <source>
        <dbReference type="Google" id="ProtNLM"/>
    </source>
</evidence>
<sequence>MDVPPIIPYALHRLPRLATPIVVVYIASKVLEIQYRILTPTWLLIILYALSLPATLTLHVKYKSWKDRRDAAALGAELPPLVHDRWTGGFGALKLMVSNFKSGYIAEMMTDWSKKYGTTFNVRILFEDRIITVDPDHIKLVLASGFDGYEKGPVFEAQMDSLLGTGVFNSDGDMWKFHRSMTRPFFSKDRISHFELFGRMADDALTQLKARLREGFPVDVQDLASRFTLDSATEFLFGQNVRSLSAGLPYPHYDPRSNDPVFKNHPANLFAVAFGEAQSNVALRSRYGINWPLAEPWVDKTAKQMKVVKRFIEPILKEAVERKKAMGDIEKNNAADREVKEGETLLDHLVNYTDDRKVLLDEILNIMIAGRDTTANSITFTLYLLAQHPDVLQRLREEIISKLGPTQGPTYDDVRDMKYLRAVINEVLRLYPAVDSPSNVRTSRQAAVWPSKTGGKPLYIPAGTKIPYSVFVMQRRTDLWGPDAEVFDPDRFLDERLHKYLTPNPFIFLPFNAGPRICLGQQFAYQETSFFIIRFLQTFSSITLAPDAQAPEHRPPASWAGAPGTKGTEKIVPRAHLTMYASGGVWATMEEATYL</sequence>
<dbReference type="PRINTS" id="PR00463">
    <property type="entry name" value="EP450I"/>
</dbReference>
<keyword evidence="5 9" id="KW-0560">Oxidoreductase</keyword>
<dbReference type="PANTHER" id="PTHR24287:SF1">
    <property type="entry name" value="P450, PUTATIVE (EUROFUNG)-RELATED"/>
    <property type="match status" value="1"/>
</dbReference>
<evidence type="ECO:0000256" key="7">
    <source>
        <dbReference type="ARBA" id="ARBA00023033"/>
    </source>
</evidence>
<evidence type="ECO:0000313" key="11">
    <source>
        <dbReference type="Proteomes" id="UP000623687"/>
    </source>
</evidence>
<keyword evidence="7 9" id="KW-0503">Monooxygenase</keyword>
<dbReference type="PANTHER" id="PTHR24287">
    <property type="entry name" value="P450, PUTATIVE (EUROFUNG)-RELATED"/>
    <property type="match status" value="1"/>
</dbReference>
<comment type="caution">
    <text evidence="10">The sequence shown here is derived from an EMBL/GenBank/DDBJ whole genome shotgun (WGS) entry which is preliminary data.</text>
</comment>
<dbReference type="InterPro" id="IPR002401">
    <property type="entry name" value="Cyt_P450_E_grp-I"/>
</dbReference>
<dbReference type="PROSITE" id="PS00086">
    <property type="entry name" value="CYTOCHROME_P450"/>
    <property type="match status" value="1"/>
</dbReference>
<dbReference type="InterPro" id="IPR047146">
    <property type="entry name" value="Cyt_P450_E_CYP52_fungi"/>
</dbReference>
<evidence type="ECO:0000256" key="9">
    <source>
        <dbReference type="RuleBase" id="RU000461"/>
    </source>
</evidence>
<reference evidence="10" key="1">
    <citation type="submission" date="2019-07" db="EMBL/GenBank/DDBJ databases">
        <authorList>
            <person name="Palmer J.M."/>
        </authorList>
    </citation>
    <scope>NUCLEOTIDE SEQUENCE</scope>
    <source>
        <strain evidence="10">PC9</strain>
    </source>
</reference>
<evidence type="ECO:0000256" key="1">
    <source>
        <dbReference type="ARBA" id="ARBA00001971"/>
    </source>
</evidence>
<protein>
    <recommendedName>
        <fullName evidence="12">Cytochrome P450 monooxygenase pc-3</fullName>
    </recommendedName>
</protein>
<feature type="binding site" description="axial binding residue" evidence="8">
    <location>
        <position position="518"/>
    </location>
    <ligand>
        <name>heme</name>
        <dbReference type="ChEBI" id="CHEBI:30413"/>
    </ligand>
    <ligandPart>
        <name>Fe</name>
        <dbReference type="ChEBI" id="CHEBI:18248"/>
    </ligandPart>
</feature>
<dbReference type="GO" id="GO:0020037">
    <property type="term" value="F:heme binding"/>
    <property type="evidence" value="ECO:0007669"/>
    <property type="project" value="InterPro"/>
</dbReference>
<dbReference type="PRINTS" id="PR00385">
    <property type="entry name" value="P450"/>
</dbReference>
<proteinExistence type="inferred from homology"/>
<dbReference type="GO" id="GO:0004497">
    <property type="term" value="F:monooxygenase activity"/>
    <property type="evidence" value="ECO:0007669"/>
    <property type="project" value="UniProtKB-KW"/>
</dbReference>
<dbReference type="Gene3D" id="1.10.630.10">
    <property type="entry name" value="Cytochrome P450"/>
    <property type="match status" value="1"/>
</dbReference>